<protein>
    <submittedName>
        <fullName evidence="7">Uncharacterized protein</fullName>
    </submittedName>
</protein>
<evidence type="ECO:0000256" key="4">
    <source>
        <dbReference type="ARBA" id="ARBA00022989"/>
    </source>
</evidence>
<feature type="transmembrane region" description="Helical" evidence="6">
    <location>
        <begin position="126"/>
        <end position="148"/>
    </location>
</feature>
<evidence type="ECO:0000256" key="3">
    <source>
        <dbReference type="ARBA" id="ARBA00022692"/>
    </source>
</evidence>
<keyword evidence="4 6" id="KW-1133">Transmembrane helix</keyword>
<dbReference type="HOGENOM" id="CLU_021555_1_1_1"/>
<sequence>MRLRTPSNVMVFDAVLSRLNLSEWELDLEKTTFASGKGWSNKDMDPVPPRLRTWSALLQVSYWFSDASNIAVWEVPSSMLAIGVSWRQALPAIVVAYVITGVPMIMTGTIGARLRVPFSVLSRSSFGFWLSYFPVVTRGIIAMSWFGVQTYNGSECIYQVRRVIWPSIANVPNHIPASSNITSVGM</sequence>
<dbReference type="PANTHER" id="PTHR30618">
    <property type="entry name" value="NCS1 FAMILY PURINE/PYRIMIDINE TRANSPORTER"/>
    <property type="match status" value="1"/>
</dbReference>
<evidence type="ECO:0000256" key="5">
    <source>
        <dbReference type="ARBA" id="ARBA00023136"/>
    </source>
</evidence>
<evidence type="ECO:0000256" key="1">
    <source>
        <dbReference type="ARBA" id="ARBA00004141"/>
    </source>
</evidence>
<feature type="transmembrane region" description="Helical" evidence="6">
    <location>
        <begin position="89"/>
        <end position="106"/>
    </location>
</feature>
<reference evidence="7 8" key="1">
    <citation type="submission" date="2014-06" db="EMBL/GenBank/DDBJ databases">
        <authorList>
            <consortium name="DOE Joint Genome Institute"/>
            <person name="Kuo A."/>
            <person name="Kohler A."/>
            <person name="Nagy L.G."/>
            <person name="Floudas D."/>
            <person name="Copeland A."/>
            <person name="Barry K.W."/>
            <person name="Cichocki N."/>
            <person name="Veneault-Fourrey C."/>
            <person name="LaButti K."/>
            <person name="Lindquist E.A."/>
            <person name="Lipzen A."/>
            <person name="Lundell T."/>
            <person name="Morin E."/>
            <person name="Murat C."/>
            <person name="Sun H."/>
            <person name="Tunlid A."/>
            <person name="Henrissat B."/>
            <person name="Grigoriev I.V."/>
            <person name="Hibbett D.S."/>
            <person name="Martin F."/>
            <person name="Nordberg H.P."/>
            <person name="Cantor M.N."/>
            <person name="Hua S.X."/>
        </authorList>
    </citation>
    <scope>NUCLEOTIDE SEQUENCE [LARGE SCALE GENOMIC DNA]</scope>
    <source>
        <strain evidence="7 8">ATCC 200175</strain>
    </source>
</reference>
<dbReference type="Pfam" id="PF02133">
    <property type="entry name" value="Transp_cyt_pur"/>
    <property type="match status" value="1"/>
</dbReference>
<keyword evidence="5 6" id="KW-0472">Membrane</keyword>
<evidence type="ECO:0000313" key="7">
    <source>
        <dbReference type="EMBL" id="KIJ07259.1"/>
    </source>
</evidence>
<dbReference type="Gene3D" id="1.10.4160.10">
    <property type="entry name" value="Hydantoin permease"/>
    <property type="match status" value="1"/>
</dbReference>
<dbReference type="GO" id="GO:0015205">
    <property type="term" value="F:nucleobase transmembrane transporter activity"/>
    <property type="evidence" value="ECO:0007669"/>
    <property type="project" value="TreeGrafter"/>
</dbReference>
<reference evidence="8" key="2">
    <citation type="submission" date="2015-01" db="EMBL/GenBank/DDBJ databases">
        <title>Evolutionary Origins and Diversification of the Mycorrhizal Mutualists.</title>
        <authorList>
            <consortium name="DOE Joint Genome Institute"/>
            <consortium name="Mycorrhizal Genomics Consortium"/>
            <person name="Kohler A."/>
            <person name="Kuo A."/>
            <person name="Nagy L.G."/>
            <person name="Floudas D."/>
            <person name="Copeland A."/>
            <person name="Barry K.W."/>
            <person name="Cichocki N."/>
            <person name="Veneault-Fourrey C."/>
            <person name="LaButti K."/>
            <person name="Lindquist E.A."/>
            <person name="Lipzen A."/>
            <person name="Lundell T."/>
            <person name="Morin E."/>
            <person name="Murat C."/>
            <person name="Riley R."/>
            <person name="Ohm R."/>
            <person name="Sun H."/>
            <person name="Tunlid A."/>
            <person name="Henrissat B."/>
            <person name="Grigoriev I.V."/>
            <person name="Hibbett D.S."/>
            <person name="Martin F."/>
        </authorList>
    </citation>
    <scope>NUCLEOTIDE SEQUENCE [LARGE SCALE GENOMIC DNA]</scope>
    <source>
        <strain evidence="8">ATCC 200175</strain>
    </source>
</reference>
<accession>A0A0C9SN40</accession>
<keyword evidence="3 6" id="KW-0812">Transmembrane</keyword>
<dbReference type="InterPro" id="IPR045225">
    <property type="entry name" value="Uracil/uridine/allantoin_perm"/>
</dbReference>
<dbReference type="EMBL" id="KN819960">
    <property type="protein sequence ID" value="KIJ07259.1"/>
    <property type="molecule type" value="Genomic_DNA"/>
</dbReference>
<keyword evidence="8" id="KW-1185">Reference proteome</keyword>
<evidence type="ECO:0000256" key="2">
    <source>
        <dbReference type="ARBA" id="ARBA00008974"/>
    </source>
</evidence>
<dbReference type="InterPro" id="IPR001248">
    <property type="entry name" value="Pur-cyt_permease"/>
</dbReference>
<gene>
    <name evidence="7" type="ORF">PAXINDRAFT_121160</name>
</gene>
<dbReference type="OrthoDB" id="2018619at2759"/>
<dbReference type="GO" id="GO:0005886">
    <property type="term" value="C:plasma membrane"/>
    <property type="evidence" value="ECO:0007669"/>
    <property type="project" value="TreeGrafter"/>
</dbReference>
<dbReference type="Proteomes" id="UP000053647">
    <property type="component" value="Unassembled WGS sequence"/>
</dbReference>
<comment type="subcellular location">
    <subcellularLocation>
        <location evidence="1">Membrane</location>
        <topology evidence="1">Multi-pass membrane protein</topology>
    </subcellularLocation>
</comment>
<comment type="similarity">
    <text evidence="2">Belongs to the purine-cytosine permease (2.A.39) family.</text>
</comment>
<organism evidence="7 8">
    <name type="scientific">Paxillus involutus ATCC 200175</name>
    <dbReference type="NCBI Taxonomy" id="664439"/>
    <lineage>
        <taxon>Eukaryota</taxon>
        <taxon>Fungi</taxon>
        <taxon>Dikarya</taxon>
        <taxon>Basidiomycota</taxon>
        <taxon>Agaricomycotina</taxon>
        <taxon>Agaricomycetes</taxon>
        <taxon>Agaricomycetidae</taxon>
        <taxon>Boletales</taxon>
        <taxon>Paxilineae</taxon>
        <taxon>Paxillaceae</taxon>
        <taxon>Paxillus</taxon>
    </lineage>
</organism>
<dbReference type="AlphaFoldDB" id="A0A0C9SN40"/>
<evidence type="ECO:0000313" key="8">
    <source>
        <dbReference type="Proteomes" id="UP000053647"/>
    </source>
</evidence>
<dbReference type="PANTHER" id="PTHR30618:SF0">
    <property type="entry name" value="PURINE-URACIL PERMEASE NCS1"/>
    <property type="match status" value="1"/>
</dbReference>
<name>A0A0C9SN40_PAXIN</name>
<proteinExistence type="inferred from homology"/>
<evidence type="ECO:0000256" key="6">
    <source>
        <dbReference type="SAM" id="Phobius"/>
    </source>
</evidence>